<evidence type="ECO:0000313" key="5">
    <source>
        <dbReference type="Proteomes" id="UP001524478"/>
    </source>
</evidence>
<gene>
    <name evidence="4" type="ORF">NE686_04420</name>
</gene>
<evidence type="ECO:0000259" key="3">
    <source>
        <dbReference type="Pfam" id="PF02894"/>
    </source>
</evidence>
<organism evidence="4 5">
    <name type="scientific">Tissierella carlieri</name>
    <dbReference type="NCBI Taxonomy" id="689904"/>
    <lineage>
        <taxon>Bacteria</taxon>
        <taxon>Bacillati</taxon>
        <taxon>Bacillota</taxon>
        <taxon>Tissierellia</taxon>
        <taxon>Tissierellales</taxon>
        <taxon>Tissierellaceae</taxon>
        <taxon>Tissierella</taxon>
    </lineage>
</organism>
<dbReference type="InterPro" id="IPR051450">
    <property type="entry name" value="Gfo/Idh/MocA_Oxidoreductases"/>
</dbReference>
<dbReference type="InterPro" id="IPR004104">
    <property type="entry name" value="Gfo/Idh/MocA-like_OxRdtase_C"/>
</dbReference>
<protein>
    <submittedName>
        <fullName evidence="4">Gfo/Idh/MocA family oxidoreductase</fullName>
    </submittedName>
</protein>
<comment type="similarity">
    <text evidence="1">Belongs to the Gfo/Idh/MocA family.</text>
</comment>
<dbReference type="Gene3D" id="3.30.360.10">
    <property type="entry name" value="Dihydrodipicolinate Reductase, domain 2"/>
    <property type="match status" value="1"/>
</dbReference>
<dbReference type="InterPro" id="IPR036291">
    <property type="entry name" value="NAD(P)-bd_dom_sf"/>
</dbReference>
<feature type="domain" description="Gfo/Idh/MocA-like oxidoreductase N-terminal" evidence="2">
    <location>
        <begin position="4"/>
        <end position="126"/>
    </location>
</feature>
<proteinExistence type="inferred from homology"/>
<dbReference type="SUPFAM" id="SSF51735">
    <property type="entry name" value="NAD(P)-binding Rossmann-fold domains"/>
    <property type="match status" value="1"/>
</dbReference>
<dbReference type="Proteomes" id="UP001524478">
    <property type="component" value="Unassembled WGS sequence"/>
</dbReference>
<dbReference type="EMBL" id="JANGAC010000002">
    <property type="protein sequence ID" value="MCQ4922318.1"/>
    <property type="molecule type" value="Genomic_DNA"/>
</dbReference>
<dbReference type="PANTHER" id="PTHR43377:SF2">
    <property type="entry name" value="BINDING ROSSMANN FOLD OXIDOREDUCTASE, PUTATIVE (AFU_ORTHOLOGUE AFUA_4G00560)-RELATED"/>
    <property type="match status" value="1"/>
</dbReference>
<keyword evidence="5" id="KW-1185">Reference proteome</keyword>
<evidence type="ECO:0000259" key="2">
    <source>
        <dbReference type="Pfam" id="PF01408"/>
    </source>
</evidence>
<dbReference type="PANTHER" id="PTHR43377">
    <property type="entry name" value="BILIVERDIN REDUCTASE A"/>
    <property type="match status" value="1"/>
</dbReference>
<comment type="caution">
    <text evidence="4">The sequence shown here is derived from an EMBL/GenBank/DDBJ whole genome shotgun (WGS) entry which is preliminary data.</text>
</comment>
<dbReference type="SUPFAM" id="SSF55347">
    <property type="entry name" value="Glyceraldehyde-3-phosphate dehydrogenase-like, C-terminal domain"/>
    <property type="match status" value="1"/>
</dbReference>
<dbReference type="Pfam" id="PF01408">
    <property type="entry name" value="GFO_IDH_MocA"/>
    <property type="match status" value="1"/>
</dbReference>
<name>A0ABT1S770_9FIRM</name>
<dbReference type="Gene3D" id="3.40.50.720">
    <property type="entry name" value="NAD(P)-binding Rossmann-like Domain"/>
    <property type="match status" value="1"/>
</dbReference>
<feature type="domain" description="Gfo/Idh/MocA-like oxidoreductase C-terminal" evidence="3">
    <location>
        <begin position="140"/>
        <end position="334"/>
    </location>
</feature>
<reference evidence="4 5" key="1">
    <citation type="submission" date="2022-06" db="EMBL/GenBank/DDBJ databases">
        <title>Isolation of gut microbiota from human fecal samples.</title>
        <authorList>
            <person name="Pamer E.G."/>
            <person name="Barat B."/>
            <person name="Waligurski E."/>
            <person name="Medina S."/>
            <person name="Paddock L."/>
            <person name="Mostad J."/>
        </authorList>
    </citation>
    <scope>NUCLEOTIDE SEQUENCE [LARGE SCALE GENOMIC DNA]</scope>
    <source>
        <strain evidence="4 5">DFI.7.95</strain>
    </source>
</reference>
<dbReference type="InterPro" id="IPR000683">
    <property type="entry name" value="Gfo/Idh/MocA-like_OxRdtase_N"/>
</dbReference>
<sequence>MDRIRVALIGAGQRGKDVYGNYGLKYPQNIEFIAVAEPNDLKRKEFCEKHNILPENEFKTWEELLAKDKFCDAVIIATPDNTHFQPASQALRKGYHILLEKPMSNNPTECIELGRLAEKNNKVFMICHVLRYTPFYSTLKAIIEEGEIGDIMTIQHNENIGYFHFAHSFVRGNWRNSELSSPLILQKSCHDLDILLWLVGSNCTRITSFGELSYFKSERKPKEAGSRCLSCKIENECPYSAKKLYYKNIGGWPTTVITETQTVESIDKALEEGPYGRCVFECDNNVMDHQSTILEFENGVTVNFNLSAFTNKVHRTIKIMGTKGVIRGDDSMNEIEVQLFASNEKRVINPQIVAGGHGGGDTGIMGDFLSLIKSNKGKALTSAKISVESHIMAFAAEESRLNKTVVDMKDYYNNF</sequence>
<accession>A0ABT1S770</accession>
<evidence type="ECO:0000256" key="1">
    <source>
        <dbReference type="ARBA" id="ARBA00010928"/>
    </source>
</evidence>
<dbReference type="RefSeq" id="WP_256310597.1">
    <property type="nucleotide sequence ID" value="NZ_JANGAC010000002.1"/>
</dbReference>
<evidence type="ECO:0000313" key="4">
    <source>
        <dbReference type="EMBL" id="MCQ4922318.1"/>
    </source>
</evidence>
<dbReference type="Pfam" id="PF02894">
    <property type="entry name" value="GFO_IDH_MocA_C"/>
    <property type="match status" value="1"/>
</dbReference>